<evidence type="ECO:0000313" key="1">
    <source>
        <dbReference type="EMBL" id="GAA1726100.1"/>
    </source>
</evidence>
<sequence>MTELGAAGSALVSGESLPTAVGTGIAAGAWAGAVEAEGRAAQARKAKLDETRGFWRRLWVRVWG</sequence>
<gene>
    <name evidence="1" type="ORF">GCM10009710_03490</name>
</gene>
<dbReference type="Proteomes" id="UP001501057">
    <property type="component" value="Unassembled WGS sequence"/>
</dbReference>
<accession>A0ABN2JG98</accession>
<proteinExistence type="predicted"/>
<evidence type="ECO:0000313" key="2">
    <source>
        <dbReference type="Proteomes" id="UP001501057"/>
    </source>
</evidence>
<dbReference type="RefSeq" id="WP_344197093.1">
    <property type="nucleotide sequence ID" value="NZ_BAAAME010000002.1"/>
</dbReference>
<reference evidence="1 2" key="1">
    <citation type="journal article" date="2019" name="Int. J. Syst. Evol. Microbiol.">
        <title>The Global Catalogue of Microorganisms (GCM) 10K type strain sequencing project: providing services to taxonomists for standard genome sequencing and annotation.</title>
        <authorList>
            <consortium name="The Broad Institute Genomics Platform"/>
            <consortium name="The Broad Institute Genome Sequencing Center for Infectious Disease"/>
            <person name="Wu L."/>
            <person name="Ma J."/>
        </authorList>
    </citation>
    <scope>NUCLEOTIDE SEQUENCE [LARGE SCALE GENOMIC DNA]</scope>
    <source>
        <strain evidence="1 2">JCM 13518</strain>
    </source>
</reference>
<dbReference type="EMBL" id="BAAAME010000002">
    <property type="protein sequence ID" value="GAA1726100.1"/>
    <property type="molecule type" value="Genomic_DNA"/>
</dbReference>
<name>A0ABN2JG98_9ACTN</name>
<protein>
    <submittedName>
        <fullName evidence="1">Uncharacterized protein</fullName>
    </submittedName>
</protein>
<keyword evidence="2" id="KW-1185">Reference proteome</keyword>
<organism evidence="1 2">
    <name type="scientific">Aeromicrobium alkaliterrae</name>
    <dbReference type="NCBI Taxonomy" id="302168"/>
    <lineage>
        <taxon>Bacteria</taxon>
        <taxon>Bacillati</taxon>
        <taxon>Actinomycetota</taxon>
        <taxon>Actinomycetes</taxon>
        <taxon>Propionibacteriales</taxon>
        <taxon>Nocardioidaceae</taxon>
        <taxon>Aeromicrobium</taxon>
    </lineage>
</organism>
<comment type="caution">
    <text evidence="1">The sequence shown here is derived from an EMBL/GenBank/DDBJ whole genome shotgun (WGS) entry which is preliminary data.</text>
</comment>